<evidence type="ECO:0008006" key="4">
    <source>
        <dbReference type="Google" id="ProtNLM"/>
    </source>
</evidence>
<dbReference type="Gene3D" id="3.60.15.10">
    <property type="entry name" value="Ribonuclease Z/Hydroxyacylglutathione hydrolase-like"/>
    <property type="match status" value="1"/>
</dbReference>
<feature type="compositionally biased region" description="Polar residues" evidence="1">
    <location>
        <begin position="386"/>
        <end position="397"/>
    </location>
</feature>
<dbReference type="OrthoDB" id="418728at2"/>
<dbReference type="Proteomes" id="UP000019131">
    <property type="component" value="Unassembled WGS sequence"/>
</dbReference>
<evidence type="ECO:0000313" key="2">
    <source>
        <dbReference type="EMBL" id="GAE86602.1"/>
    </source>
</evidence>
<keyword evidence="3" id="KW-1185">Reference proteome</keyword>
<protein>
    <recommendedName>
        <fullName evidence="4">Cobyric acid synthase CobQ</fullName>
    </recommendedName>
</protein>
<evidence type="ECO:0000313" key="3">
    <source>
        <dbReference type="Proteomes" id="UP000019131"/>
    </source>
</evidence>
<dbReference type="PANTHER" id="PTHR30619:SF1">
    <property type="entry name" value="RECOMBINATION PROTEIN 2"/>
    <property type="match status" value="1"/>
</dbReference>
<organism evidence="2 3">
    <name type="scientific">Bacteroides reticulotermitis JCM 10512</name>
    <dbReference type="NCBI Taxonomy" id="1445607"/>
    <lineage>
        <taxon>Bacteria</taxon>
        <taxon>Pseudomonadati</taxon>
        <taxon>Bacteroidota</taxon>
        <taxon>Bacteroidia</taxon>
        <taxon>Bacteroidales</taxon>
        <taxon>Bacteroidaceae</taxon>
        <taxon>Bacteroides</taxon>
    </lineage>
</organism>
<sequence>MSNHKLKFYPVNNGDTVLITLKDETTILFDSNIRETGKDADGNQIYDVKKDLLDSLKKKNSNYHLDLFVLSHPDEDHCRGFKKHFYQGDPESYSDSNRKADEIIIDEIWTTSLLFSCSSCDDSKAFKKEAERRRKLWDDNDKNKDKPGNRIRMIGYDGDAKFENVPYNTPGDTQNILNGNVKSDFEFFIHSPFKESLITATADKNKNFSSIVVQARFKVNSTDRDFCTYALFGGDADHHIWAKVWEISTKKSNNNEDKLKWDLFLAPHHCSWTYFNDVPYDDKEENKTPKDTSLKILGKKVGNGQIIASCKLIKKNGDNPPHHQAKDEYIKKLNKKEDFIELAKEPKESEPKPVIYKVTAQGPVREDKTQQGSAAAAAGDGIGAANTRSEYGSKSLL</sequence>
<reference evidence="2 3" key="1">
    <citation type="journal article" date="2014" name="Genome Announc.">
        <title>Draft Genome Sequence of Bacteroides reticulotermitis Strain JCM 10512T, Isolated from the Gut of a Termite.</title>
        <authorList>
            <person name="Yuki M."/>
            <person name="Oshima K."/>
            <person name="Suda W."/>
            <person name="Sakamoto M."/>
            <person name="Iida T."/>
            <person name="Hattori M."/>
            <person name="Ohkuma M."/>
        </authorList>
    </citation>
    <scope>NUCLEOTIDE SEQUENCE [LARGE SCALE GENOMIC DNA]</scope>
    <source>
        <strain evidence="2 3">JCM 10512</strain>
    </source>
</reference>
<dbReference type="PANTHER" id="PTHR30619">
    <property type="entry name" value="DNA INTERNALIZATION/COMPETENCE PROTEIN COMEC/REC2"/>
    <property type="match status" value="1"/>
</dbReference>
<dbReference type="STRING" id="1445607.JCM10512_5128"/>
<dbReference type="EMBL" id="BAIV01000058">
    <property type="protein sequence ID" value="GAE86602.1"/>
    <property type="molecule type" value="Genomic_DNA"/>
</dbReference>
<dbReference type="AlphaFoldDB" id="W4V0J2"/>
<evidence type="ECO:0000256" key="1">
    <source>
        <dbReference type="SAM" id="MobiDB-lite"/>
    </source>
</evidence>
<feature type="region of interest" description="Disordered" evidence="1">
    <location>
        <begin position="344"/>
        <end position="397"/>
    </location>
</feature>
<feature type="compositionally biased region" description="Low complexity" evidence="1">
    <location>
        <begin position="372"/>
        <end position="385"/>
    </location>
</feature>
<proteinExistence type="predicted"/>
<name>W4V0J2_9BACE</name>
<dbReference type="RefSeq" id="WP_052517329.1">
    <property type="nucleotide sequence ID" value="NZ_BAIV01000058.1"/>
</dbReference>
<comment type="caution">
    <text evidence="2">The sequence shown here is derived from an EMBL/GenBank/DDBJ whole genome shotgun (WGS) entry which is preliminary data.</text>
</comment>
<dbReference type="InterPro" id="IPR036866">
    <property type="entry name" value="RibonucZ/Hydroxyglut_hydro"/>
</dbReference>
<dbReference type="InterPro" id="IPR052159">
    <property type="entry name" value="Competence_DNA_uptake"/>
</dbReference>
<accession>W4V0J2</accession>
<gene>
    <name evidence="2" type="ORF">JCM10512_5128</name>
</gene>
<dbReference type="SUPFAM" id="SSF56281">
    <property type="entry name" value="Metallo-hydrolase/oxidoreductase"/>
    <property type="match status" value="1"/>
</dbReference>